<evidence type="ECO:0000313" key="2">
    <source>
        <dbReference type="EMBL" id="TDL21429.1"/>
    </source>
</evidence>
<feature type="chain" id="PRO_5021294478" evidence="1">
    <location>
        <begin position="26"/>
        <end position="189"/>
    </location>
</feature>
<dbReference type="Proteomes" id="UP000294933">
    <property type="component" value="Unassembled WGS sequence"/>
</dbReference>
<organism evidence="2 3">
    <name type="scientific">Rickenella mellea</name>
    <dbReference type="NCBI Taxonomy" id="50990"/>
    <lineage>
        <taxon>Eukaryota</taxon>
        <taxon>Fungi</taxon>
        <taxon>Dikarya</taxon>
        <taxon>Basidiomycota</taxon>
        <taxon>Agaricomycotina</taxon>
        <taxon>Agaricomycetes</taxon>
        <taxon>Hymenochaetales</taxon>
        <taxon>Rickenellaceae</taxon>
        <taxon>Rickenella</taxon>
    </lineage>
</organism>
<protein>
    <submittedName>
        <fullName evidence="2">Uncharacterized protein</fullName>
    </submittedName>
</protein>
<gene>
    <name evidence="2" type="ORF">BD410DRAFT_305550</name>
</gene>
<proteinExistence type="predicted"/>
<keyword evidence="3" id="KW-1185">Reference proteome</keyword>
<accession>A0A4Y7Q3H8</accession>
<dbReference type="AlphaFoldDB" id="A0A4Y7Q3H8"/>
<dbReference type="EMBL" id="ML170181">
    <property type="protein sequence ID" value="TDL21429.1"/>
    <property type="molecule type" value="Genomic_DNA"/>
</dbReference>
<name>A0A4Y7Q3H8_9AGAM</name>
<sequence length="189" mass="20911">MEIWRWSKTLSAALFFLIFGSTANARKAYRNGYGKAARLLGKVPNADTPSSSISFATQYSTELSGSNTSYTRSRGDIENVAEFRSLESAITHATTVMHPRGTEDNYIAIDKRAMTDNIHGAQGNDFANCPIIPPATNTATNPIANNSCWYDRPISDLPQTHISHTRNHLLISPTLRKEPIQVPGIDRFQ</sequence>
<reference evidence="2 3" key="1">
    <citation type="submission" date="2018-06" db="EMBL/GenBank/DDBJ databases">
        <title>A transcriptomic atlas of mushroom development highlights an independent origin of complex multicellularity.</title>
        <authorList>
            <consortium name="DOE Joint Genome Institute"/>
            <person name="Krizsan K."/>
            <person name="Almasi E."/>
            <person name="Merenyi Z."/>
            <person name="Sahu N."/>
            <person name="Viragh M."/>
            <person name="Koszo T."/>
            <person name="Mondo S."/>
            <person name="Kiss B."/>
            <person name="Balint B."/>
            <person name="Kues U."/>
            <person name="Barry K."/>
            <person name="Hegedus J.C."/>
            <person name="Henrissat B."/>
            <person name="Johnson J."/>
            <person name="Lipzen A."/>
            <person name="Ohm R."/>
            <person name="Nagy I."/>
            <person name="Pangilinan J."/>
            <person name="Yan J."/>
            <person name="Xiong Y."/>
            <person name="Grigoriev I.V."/>
            <person name="Hibbett D.S."/>
            <person name="Nagy L.G."/>
        </authorList>
    </citation>
    <scope>NUCLEOTIDE SEQUENCE [LARGE SCALE GENOMIC DNA]</scope>
    <source>
        <strain evidence="2 3">SZMC22713</strain>
    </source>
</reference>
<dbReference type="VEuPathDB" id="FungiDB:BD410DRAFT_305550"/>
<feature type="signal peptide" evidence="1">
    <location>
        <begin position="1"/>
        <end position="25"/>
    </location>
</feature>
<keyword evidence="1" id="KW-0732">Signal</keyword>
<evidence type="ECO:0000256" key="1">
    <source>
        <dbReference type="SAM" id="SignalP"/>
    </source>
</evidence>
<evidence type="ECO:0000313" key="3">
    <source>
        <dbReference type="Proteomes" id="UP000294933"/>
    </source>
</evidence>